<evidence type="ECO:0000313" key="1">
    <source>
        <dbReference type="EMBL" id="AEM87657.1"/>
    </source>
</evidence>
<dbReference type="KEGG" id="svl:Strvi_8338"/>
<dbReference type="EMBL" id="CP002994">
    <property type="protein sequence ID" value="AEM87657.1"/>
    <property type="molecule type" value="Genomic_DNA"/>
</dbReference>
<reference evidence="1" key="1">
    <citation type="submission" date="2011-08" db="EMBL/GenBank/DDBJ databases">
        <title>Complete sequence of chromosome of Streptomyces violaceusniger Tu 4113.</title>
        <authorList>
            <consortium name="US DOE Joint Genome Institute"/>
            <person name="Lucas S."/>
            <person name="Han J."/>
            <person name="Lapidus A."/>
            <person name="Cheng J.-F."/>
            <person name="Goodwin L."/>
            <person name="Pitluck S."/>
            <person name="Peters L."/>
            <person name="Ivanova N."/>
            <person name="Daligault H."/>
            <person name="Detter J.C."/>
            <person name="Han C."/>
            <person name="Tapia R."/>
            <person name="Land M."/>
            <person name="Hauser L."/>
            <person name="Kyrpides N."/>
            <person name="Ivanova N."/>
            <person name="Pagani I."/>
            <person name="Hagen A."/>
            <person name="Katz L."/>
            <person name="Fiedler H.-P."/>
            <person name="Keasling J."/>
            <person name="Fortman J."/>
            <person name="Woyke T."/>
        </authorList>
    </citation>
    <scope>NUCLEOTIDE SEQUENCE [LARGE SCALE GENOMIC DNA]</scope>
    <source>
        <strain evidence="1">Tu 4113</strain>
    </source>
</reference>
<sequence length="73" mass="7271">MACVGATGENGVVVEEREGAPDEALGVLVLRLQPGAGIGGELALGLLDGVDGGSRVVLRGRGPAVLSRSVFVM</sequence>
<evidence type="ECO:0000313" key="2">
    <source>
        <dbReference type="Proteomes" id="UP000008703"/>
    </source>
</evidence>
<gene>
    <name evidence="1" type="ORF">Strvi_8338</name>
</gene>
<name>G2P958_STRV4</name>
<proteinExistence type="predicted"/>
<keyword evidence="2" id="KW-1185">Reference proteome</keyword>
<organism evidence="1 2">
    <name type="scientific">Streptomyces violaceusniger (strain Tu 4113)</name>
    <dbReference type="NCBI Taxonomy" id="653045"/>
    <lineage>
        <taxon>Bacteria</taxon>
        <taxon>Bacillati</taxon>
        <taxon>Actinomycetota</taxon>
        <taxon>Actinomycetes</taxon>
        <taxon>Kitasatosporales</taxon>
        <taxon>Streptomycetaceae</taxon>
        <taxon>Streptomyces</taxon>
        <taxon>Streptomyces violaceusniger group</taxon>
    </lineage>
</organism>
<accession>G2P958</accession>
<dbReference type="RefSeq" id="WP_014061118.1">
    <property type="nucleotide sequence ID" value="NC_015957.1"/>
</dbReference>
<dbReference type="HOGENOM" id="CLU_2703459_0_0_11"/>
<dbReference type="Proteomes" id="UP000008703">
    <property type="component" value="Chromosome"/>
</dbReference>
<protein>
    <submittedName>
        <fullName evidence="1">Uncharacterized protein</fullName>
    </submittedName>
</protein>
<dbReference type="AlphaFoldDB" id="G2P958"/>